<protein>
    <submittedName>
        <fullName evidence="1">20860_t:CDS:1</fullName>
    </submittedName>
</protein>
<name>A0ABN7XEG5_GIGMA</name>
<organism evidence="1 2">
    <name type="scientific">Gigaspora margarita</name>
    <dbReference type="NCBI Taxonomy" id="4874"/>
    <lineage>
        <taxon>Eukaryota</taxon>
        <taxon>Fungi</taxon>
        <taxon>Fungi incertae sedis</taxon>
        <taxon>Mucoromycota</taxon>
        <taxon>Glomeromycotina</taxon>
        <taxon>Glomeromycetes</taxon>
        <taxon>Diversisporales</taxon>
        <taxon>Gigasporaceae</taxon>
        <taxon>Gigaspora</taxon>
    </lineage>
</organism>
<feature type="non-terminal residue" evidence="1">
    <location>
        <position position="1"/>
    </location>
</feature>
<gene>
    <name evidence="1" type="ORF">GMARGA_LOCUS42489</name>
</gene>
<feature type="non-terminal residue" evidence="1">
    <location>
        <position position="111"/>
    </location>
</feature>
<evidence type="ECO:0000313" key="2">
    <source>
        <dbReference type="Proteomes" id="UP000789901"/>
    </source>
</evidence>
<evidence type="ECO:0000313" key="1">
    <source>
        <dbReference type="EMBL" id="CAG8853668.1"/>
    </source>
</evidence>
<dbReference type="Proteomes" id="UP000789901">
    <property type="component" value="Unassembled WGS sequence"/>
</dbReference>
<proteinExistence type="predicted"/>
<comment type="caution">
    <text evidence="1">The sequence shown here is derived from an EMBL/GenBank/DDBJ whole genome shotgun (WGS) entry which is preliminary data.</text>
</comment>
<sequence>DNLEVKIVELIQMKQREEESVKMYMYCFDICAEQVMPLSLTLFDAAKTIAEIMKKYLLEVENKKKIVGIMNDDKEINIFDKTNLANISYEVKIVEHKIKIMSKLEKIKMDK</sequence>
<dbReference type="EMBL" id="CAJVQB010127408">
    <property type="protein sequence ID" value="CAG8853668.1"/>
    <property type="molecule type" value="Genomic_DNA"/>
</dbReference>
<accession>A0ABN7XEG5</accession>
<keyword evidence="2" id="KW-1185">Reference proteome</keyword>
<reference evidence="1 2" key="1">
    <citation type="submission" date="2021-06" db="EMBL/GenBank/DDBJ databases">
        <authorList>
            <person name="Kallberg Y."/>
            <person name="Tangrot J."/>
            <person name="Rosling A."/>
        </authorList>
    </citation>
    <scope>NUCLEOTIDE SEQUENCE [LARGE SCALE GENOMIC DNA]</scope>
    <source>
        <strain evidence="1 2">120-4 pot B 10/14</strain>
    </source>
</reference>